<dbReference type="Pfam" id="PF00098">
    <property type="entry name" value="zf-CCHC"/>
    <property type="match status" value="1"/>
</dbReference>
<feature type="region of interest" description="Disordered" evidence="2">
    <location>
        <begin position="28"/>
        <end position="49"/>
    </location>
</feature>
<organism evidence="4 5">
    <name type="scientific">Coemansia aciculifera</name>
    <dbReference type="NCBI Taxonomy" id="417176"/>
    <lineage>
        <taxon>Eukaryota</taxon>
        <taxon>Fungi</taxon>
        <taxon>Fungi incertae sedis</taxon>
        <taxon>Zoopagomycota</taxon>
        <taxon>Kickxellomycotina</taxon>
        <taxon>Kickxellomycetes</taxon>
        <taxon>Kickxellales</taxon>
        <taxon>Kickxellaceae</taxon>
        <taxon>Coemansia</taxon>
    </lineage>
</organism>
<dbReference type="Gene3D" id="4.10.60.10">
    <property type="entry name" value="Zinc finger, CCHC-type"/>
    <property type="match status" value="1"/>
</dbReference>
<accession>A0A9W8ID36</accession>
<feature type="non-terminal residue" evidence="4">
    <location>
        <position position="62"/>
    </location>
</feature>
<keyword evidence="1" id="KW-0479">Metal-binding</keyword>
<dbReference type="GO" id="GO:0008270">
    <property type="term" value="F:zinc ion binding"/>
    <property type="evidence" value="ECO:0007669"/>
    <property type="project" value="UniProtKB-KW"/>
</dbReference>
<name>A0A9W8ID36_9FUNG</name>
<evidence type="ECO:0000256" key="2">
    <source>
        <dbReference type="SAM" id="MobiDB-lite"/>
    </source>
</evidence>
<evidence type="ECO:0000259" key="3">
    <source>
        <dbReference type="PROSITE" id="PS50158"/>
    </source>
</evidence>
<dbReference type="PROSITE" id="PS50158">
    <property type="entry name" value="ZF_CCHC"/>
    <property type="match status" value="1"/>
</dbReference>
<dbReference type="SUPFAM" id="SSF57756">
    <property type="entry name" value="Retrovirus zinc finger-like domains"/>
    <property type="match status" value="1"/>
</dbReference>
<gene>
    <name evidence="4" type="ORF">GGH94_005623</name>
</gene>
<sequence length="62" mass="6408">MSRDCPTRSASGSTWGGDRACYGCGKTGHMSRDCPEGGNSGGARRDTSDRACYGCGKTGHMS</sequence>
<proteinExistence type="predicted"/>
<keyword evidence="1" id="KW-0863">Zinc-finger</keyword>
<keyword evidence="1" id="KW-0862">Zinc</keyword>
<dbReference type="EMBL" id="JANBUY010000312">
    <property type="protein sequence ID" value="KAJ2860253.1"/>
    <property type="molecule type" value="Genomic_DNA"/>
</dbReference>
<dbReference type="Proteomes" id="UP001140074">
    <property type="component" value="Unassembled WGS sequence"/>
</dbReference>
<feature type="domain" description="CCHC-type" evidence="3">
    <location>
        <begin position="21"/>
        <end position="36"/>
    </location>
</feature>
<dbReference type="GO" id="GO:0003676">
    <property type="term" value="F:nucleic acid binding"/>
    <property type="evidence" value="ECO:0007669"/>
    <property type="project" value="InterPro"/>
</dbReference>
<evidence type="ECO:0000313" key="5">
    <source>
        <dbReference type="Proteomes" id="UP001140074"/>
    </source>
</evidence>
<keyword evidence="5" id="KW-1185">Reference proteome</keyword>
<reference evidence="4" key="1">
    <citation type="submission" date="2022-07" db="EMBL/GenBank/DDBJ databases">
        <title>Phylogenomic reconstructions and comparative analyses of Kickxellomycotina fungi.</title>
        <authorList>
            <person name="Reynolds N.K."/>
            <person name="Stajich J.E."/>
            <person name="Barry K."/>
            <person name="Grigoriev I.V."/>
            <person name="Crous P."/>
            <person name="Smith M.E."/>
        </authorList>
    </citation>
    <scope>NUCLEOTIDE SEQUENCE</scope>
    <source>
        <strain evidence="4">RSA 476</strain>
    </source>
</reference>
<evidence type="ECO:0000313" key="4">
    <source>
        <dbReference type="EMBL" id="KAJ2860253.1"/>
    </source>
</evidence>
<dbReference type="InterPro" id="IPR001878">
    <property type="entry name" value="Znf_CCHC"/>
</dbReference>
<comment type="caution">
    <text evidence="4">The sequence shown here is derived from an EMBL/GenBank/DDBJ whole genome shotgun (WGS) entry which is preliminary data.</text>
</comment>
<protein>
    <recommendedName>
        <fullName evidence="3">CCHC-type domain-containing protein</fullName>
    </recommendedName>
</protein>
<dbReference type="AlphaFoldDB" id="A0A9W8ID36"/>
<dbReference type="InterPro" id="IPR036875">
    <property type="entry name" value="Znf_CCHC_sf"/>
</dbReference>
<dbReference type="SMART" id="SM00343">
    <property type="entry name" value="ZnF_C2HC"/>
    <property type="match status" value="2"/>
</dbReference>
<evidence type="ECO:0000256" key="1">
    <source>
        <dbReference type="PROSITE-ProRule" id="PRU00047"/>
    </source>
</evidence>